<feature type="compositionally biased region" description="Low complexity" evidence="7">
    <location>
        <begin position="164"/>
        <end position="177"/>
    </location>
</feature>
<dbReference type="Pfam" id="PF13632">
    <property type="entry name" value="Glyco_trans_2_3"/>
    <property type="match status" value="1"/>
</dbReference>
<dbReference type="Gene3D" id="3.90.550.10">
    <property type="entry name" value="Spore Coat Polysaccharide Biosynthesis Protein SpsA, Chain A"/>
    <property type="match status" value="2"/>
</dbReference>
<dbReference type="PANTHER" id="PTHR43867:SF8">
    <property type="entry name" value="GLYCOSIDE HYDROLASE FAMILY 8"/>
    <property type="match status" value="1"/>
</dbReference>
<evidence type="ECO:0000313" key="10">
    <source>
        <dbReference type="EMBL" id="ASK39987.1"/>
    </source>
</evidence>
<comment type="subcellular location">
    <subcellularLocation>
        <location evidence="1">Membrane</location>
        <topology evidence="1">Multi-pass membrane protein</topology>
    </subcellularLocation>
</comment>
<dbReference type="EMBL" id="KY926427">
    <property type="protein sequence ID" value="ASK39987.1"/>
    <property type="molecule type" value="mRNA"/>
</dbReference>
<feature type="transmembrane region" description="Helical" evidence="8">
    <location>
        <begin position="1144"/>
        <end position="1164"/>
    </location>
</feature>
<feature type="transmembrane region" description="Helical" evidence="8">
    <location>
        <begin position="964"/>
        <end position="989"/>
    </location>
</feature>
<evidence type="ECO:0000256" key="6">
    <source>
        <dbReference type="ARBA" id="ARBA00023136"/>
    </source>
</evidence>
<proteinExistence type="evidence at transcript level"/>
<feature type="region of interest" description="Disordered" evidence="7">
    <location>
        <begin position="86"/>
        <end position="107"/>
    </location>
</feature>
<evidence type="ECO:0000256" key="5">
    <source>
        <dbReference type="ARBA" id="ARBA00022989"/>
    </source>
</evidence>
<evidence type="ECO:0000256" key="3">
    <source>
        <dbReference type="ARBA" id="ARBA00022679"/>
    </source>
</evidence>
<sequence length="1173" mass="129202">MTSASSPPSRSRLTGAMPEEEPVLEDACHDEPGVRHAHLAAVPPLDLAVPMQSRGASTTGPTRERAAPPRPGAAQVPALSMLAVPAVSPRPSSAPAPARTPRSARATATVTYTATVTVEATDDCGSDGEERVTYTATDVEAGPAAQPVCSSVVLSPSAAQAQAEAARAADAGPRGAPAAGGKGGHGGAPAVMSAARGRTKMLLESPVWCKGTLLASRGTTGGERGRAGLLEGQLGAGFRPRWFAIVAFDRGGLMEARRRLEPVLLWTASEEKFEQLLGQLEESEEVPHSYLLRTGSGTSALRLPQVLGSLTLRSAKRVAESRRLDLPDTLFAAIEINTSKGRECLLGVEGPEDLSRWLHALRAARRPQRMRTMGTRMMSRLQSGASAMTKFEDDEPETNKWVQEVGAPRLFHALWYVLLLGTFVWIFSLVWLFNPYLAPCRHTVATFADDTTGQCFEVASGDLVEGCLSWGKQANIMGSWRSWVPDLASTGLFDSRLTLEGDVQTCFEEVDGWKLFWFWGFVAVEIISKASALGFSQLNWRVILRGARTLDEMEPAFPERDWPEVDVLLCHFAEPAEETMETLAKMLEIDYPPSKLHIYICDDGYFKSDFKEADEKPDIHWPTARANRSLIQLSGDVRQLTEDLMGERAASTEQDGVCRLASESVYAASTDGTGQRQVHQYKVTKEKLPEPSNAERRVPRADCAVGYVQDTYAIPGMPRVSYVARVKPRKHHSKAGNINNVLYNVGSSGQYTAVFDNDMQPHPKFLTSTLPLFFDARPDEEEEDDECPYTDDLEANTVAYVQTPQYFKANWLMTDRGDPLSHANTAFFDCGLQGMDGYDSTMFVGTNCIWRREALDSVSGIQYGTVSEDFWTGYVAQAKGWNSAYMRKDRQGPKEQRFRLSEGNVPENVAASMVQRKRWHKGSVELFLGAGTTGAQDPEWTPPPARVPQRLVPGRARRYRKTQYALLCLAWLNVFPPLFYTLLVIGGLWSNRLWFYLNPLGSYAIMIPFLLLASVVPTLGDISVPAEQLMSSLSEYFTYAPVRLVGTLEAFYSKVTGRAATWGNTGGTKAGSWNEFPIMLFVVAISVGLVRSVVLFFAFDTTSRLSDVLPIWAFACYMLLTYGKTARVSIQEFLEWGYDSLSGSLVAHWLVVPGIMAATVLMQWKEETDWSCF</sequence>
<dbReference type="SUPFAM" id="SSF53448">
    <property type="entry name" value="Nucleotide-diphospho-sugar transferases"/>
    <property type="match status" value="1"/>
</dbReference>
<feature type="transmembrane region" description="Helical" evidence="8">
    <location>
        <begin position="413"/>
        <end position="433"/>
    </location>
</feature>
<keyword evidence="3" id="KW-0808">Transferase</keyword>
<evidence type="ECO:0000256" key="8">
    <source>
        <dbReference type="SAM" id="Phobius"/>
    </source>
</evidence>
<feature type="transmembrane region" description="Helical" evidence="8">
    <location>
        <begin position="1105"/>
        <end position="1123"/>
    </location>
</feature>
<feature type="region of interest" description="Disordered" evidence="7">
    <location>
        <begin position="45"/>
        <end position="73"/>
    </location>
</feature>
<dbReference type="InterPro" id="IPR029044">
    <property type="entry name" value="Nucleotide-diphossugar_trans"/>
</dbReference>
<dbReference type="AlphaFoldDB" id="A0A220T1H1"/>
<protein>
    <submittedName>
        <fullName evidence="10">Cellulose synthase</fullName>
    </submittedName>
</protein>
<feature type="compositionally biased region" description="Polar residues" evidence="7">
    <location>
        <begin position="1"/>
        <end position="12"/>
    </location>
</feature>
<dbReference type="InterPro" id="IPR050321">
    <property type="entry name" value="Glycosyltr_2/OpgH_subfam"/>
</dbReference>
<keyword evidence="5 8" id="KW-1133">Transmembrane helix</keyword>
<reference evidence="10" key="1">
    <citation type="journal article" date="2017" name="Front. Microbiol.">
        <title>Cell Cycle-Dependent Expression Dynamics of G1/S Specific Cyclin, Cellulose Synthase and Cellulase in the Dinoflagellate Prorocentrum donghaiense.</title>
        <authorList>
            <person name="Shi X."/>
            <person name="Ma M."/>
            <person name="Lin S."/>
        </authorList>
    </citation>
    <scope>NUCLEOTIDE SEQUENCE</scope>
    <source>
        <strain evidence="10">Lu</strain>
    </source>
</reference>
<evidence type="ECO:0000256" key="4">
    <source>
        <dbReference type="ARBA" id="ARBA00022692"/>
    </source>
</evidence>
<dbReference type="GO" id="GO:0016757">
    <property type="term" value="F:glycosyltransferase activity"/>
    <property type="evidence" value="ECO:0007669"/>
    <property type="project" value="UniProtKB-KW"/>
</dbReference>
<evidence type="ECO:0000259" key="9">
    <source>
        <dbReference type="Pfam" id="PF13632"/>
    </source>
</evidence>
<evidence type="ECO:0000256" key="7">
    <source>
        <dbReference type="SAM" id="MobiDB-lite"/>
    </source>
</evidence>
<keyword evidence="6 8" id="KW-0472">Membrane</keyword>
<accession>A0A220T1H1</accession>
<organism evidence="10">
    <name type="scientific">Prorocentrum donghaiense</name>
    <dbReference type="NCBI Taxonomy" id="257771"/>
    <lineage>
        <taxon>Eukaryota</taxon>
        <taxon>Sar</taxon>
        <taxon>Alveolata</taxon>
        <taxon>Dinophyceae</taxon>
        <taxon>Prorocentrales</taxon>
        <taxon>Prorocentraceae</taxon>
        <taxon>Prorocentrum</taxon>
    </lineage>
</organism>
<feature type="region of interest" description="Disordered" evidence="7">
    <location>
        <begin position="164"/>
        <end position="191"/>
    </location>
</feature>
<feature type="transmembrane region" description="Helical" evidence="8">
    <location>
        <begin position="1078"/>
        <end position="1099"/>
    </location>
</feature>
<keyword evidence="4 8" id="KW-0812">Transmembrane</keyword>
<feature type="region of interest" description="Disordered" evidence="7">
    <location>
        <begin position="1"/>
        <end position="24"/>
    </location>
</feature>
<dbReference type="PANTHER" id="PTHR43867">
    <property type="entry name" value="CELLULOSE SYNTHASE CATALYTIC SUBUNIT A [UDP-FORMING]"/>
    <property type="match status" value="1"/>
</dbReference>
<feature type="compositionally biased region" description="Gly residues" evidence="7">
    <location>
        <begin position="178"/>
        <end position="187"/>
    </location>
</feature>
<dbReference type="GO" id="GO:0016020">
    <property type="term" value="C:membrane"/>
    <property type="evidence" value="ECO:0007669"/>
    <property type="project" value="UniProtKB-SubCell"/>
</dbReference>
<feature type="transmembrane region" description="Helical" evidence="8">
    <location>
        <begin position="1001"/>
        <end position="1020"/>
    </location>
</feature>
<evidence type="ECO:0000256" key="2">
    <source>
        <dbReference type="ARBA" id="ARBA00022676"/>
    </source>
</evidence>
<feature type="domain" description="Glycosyltransferase 2-like" evidence="9">
    <location>
        <begin position="794"/>
        <end position="1002"/>
    </location>
</feature>
<name>A0A220T1H1_9DINO</name>
<keyword evidence="2" id="KW-0328">Glycosyltransferase</keyword>
<dbReference type="InterPro" id="IPR001173">
    <property type="entry name" value="Glyco_trans_2-like"/>
</dbReference>
<evidence type="ECO:0000256" key="1">
    <source>
        <dbReference type="ARBA" id="ARBA00004141"/>
    </source>
</evidence>